<gene>
    <name evidence="1" type="ORF">GCM10009789_39900</name>
</gene>
<keyword evidence="2" id="KW-1185">Reference proteome</keyword>
<proteinExistence type="predicted"/>
<name>A0ABP4PQ73_9ACTN</name>
<reference evidence="2" key="1">
    <citation type="journal article" date="2019" name="Int. J. Syst. Evol. Microbiol.">
        <title>The Global Catalogue of Microorganisms (GCM) 10K type strain sequencing project: providing services to taxonomists for standard genome sequencing and annotation.</title>
        <authorList>
            <consortium name="The Broad Institute Genomics Platform"/>
            <consortium name="The Broad Institute Genome Sequencing Center for Infectious Disease"/>
            <person name="Wu L."/>
            <person name="Ma J."/>
        </authorList>
    </citation>
    <scope>NUCLEOTIDE SEQUENCE [LARGE SCALE GENOMIC DNA]</scope>
    <source>
        <strain evidence="2">JCM 14969</strain>
    </source>
</reference>
<accession>A0ABP4PQ73</accession>
<evidence type="ECO:0008006" key="3">
    <source>
        <dbReference type="Google" id="ProtNLM"/>
    </source>
</evidence>
<organism evidence="1 2">
    <name type="scientific">Kribbella sancticallisti</name>
    <dbReference type="NCBI Taxonomy" id="460087"/>
    <lineage>
        <taxon>Bacteria</taxon>
        <taxon>Bacillati</taxon>
        <taxon>Actinomycetota</taxon>
        <taxon>Actinomycetes</taxon>
        <taxon>Propionibacteriales</taxon>
        <taxon>Kribbellaceae</taxon>
        <taxon>Kribbella</taxon>
    </lineage>
</organism>
<comment type="caution">
    <text evidence="1">The sequence shown here is derived from an EMBL/GenBank/DDBJ whole genome shotgun (WGS) entry which is preliminary data.</text>
</comment>
<dbReference type="EMBL" id="BAAAOS010000022">
    <property type="protein sequence ID" value="GAA1582170.1"/>
    <property type="molecule type" value="Genomic_DNA"/>
</dbReference>
<sequence>MLQLDHIAFGSQDVAAVRADRHLAALRRDEPLIGAVPVGEWFIPGVAVLALLGGPSASR</sequence>
<evidence type="ECO:0000313" key="2">
    <source>
        <dbReference type="Proteomes" id="UP001500393"/>
    </source>
</evidence>
<protein>
    <recommendedName>
        <fullName evidence="3">Glyoxalase-like domain-containing protein</fullName>
    </recommendedName>
</protein>
<evidence type="ECO:0000313" key="1">
    <source>
        <dbReference type="EMBL" id="GAA1582170.1"/>
    </source>
</evidence>
<dbReference type="Proteomes" id="UP001500393">
    <property type="component" value="Unassembled WGS sequence"/>
</dbReference>